<dbReference type="GO" id="GO:0046677">
    <property type="term" value="P:response to antibiotic"/>
    <property type="evidence" value="ECO:0007669"/>
    <property type="project" value="UniProtKB-KW"/>
</dbReference>
<dbReference type="STRING" id="158190.SpiGrapes_2056"/>
<dbReference type="PIRSF" id="PIRSF006603">
    <property type="entry name" value="DinF"/>
    <property type="match status" value="1"/>
</dbReference>
<feature type="transmembrane region" description="Helical" evidence="10">
    <location>
        <begin position="322"/>
        <end position="345"/>
    </location>
</feature>
<feature type="transmembrane region" description="Helical" evidence="10">
    <location>
        <begin position="173"/>
        <end position="196"/>
    </location>
</feature>
<dbReference type="InterPro" id="IPR048279">
    <property type="entry name" value="MdtK-like"/>
</dbReference>
<dbReference type="HOGENOM" id="CLU_012893_0_1_12"/>
<proteinExistence type="inferred from homology"/>
<keyword evidence="6 10" id="KW-0812">Transmembrane</keyword>
<feature type="transmembrane region" description="Helical" evidence="10">
    <location>
        <begin position="56"/>
        <end position="79"/>
    </location>
</feature>
<dbReference type="EMBL" id="CP003155">
    <property type="protein sequence ID" value="AEV29843.1"/>
    <property type="molecule type" value="Genomic_DNA"/>
</dbReference>
<evidence type="ECO:0000256" key="1">
    <source>
        <dbReference type="ARBA" id="ARBA00004651"/>
    </source>
</evidence>
<evidence type="ECO:0000256" key="5">
    <source>
        <dbReference type="ARBA" id="ARBA00022475"/>
    </source>
</evidence>
<feature type="transmembrane region" description="Helical" evidence="10">
    <location>
        <begin position="202"/>
        <end position="224"/>
    </location>
</feature>
<dbReference type="GO" id="GO:0042910">
    <property type="term" value="F:xenobiotic transmembrane transporter activity"/>
    <property type="evidence" value="ECO:0007669"/>
    <property type="project" value="InterPro"/>
</dbReference>
<keyword evidence="5" id="KW-1003">Cell membrane</keyword>
<dbReference type="eggNOG" id="COG0534">
    <property type="taxonomic scope" value="Bacteria"/>
</dbReference>
<dbReference type="KEGG" id="sgp:SpiGrapes_2056"/>
<dbReference type="GO" id="GO:0005886">
    <property type="term" value="C:plasma membrane"/>
    <property type="evidence" value="ECO:0007669"/>
    <property type="project" value="UniProtKB-SubCell"/>
</dbReference>
<dbReference type="GO" id="GO:0015297">
    <property type="term" value="F:antiporter activity"/>
    <property type="evidence" value="ECO:0007669"/>
    <property type="project" value="InterPro"/>
</dbReference>
<keyword evidence="4" id="KW-0813">Transport</keyword>
<gene>
    <name evidence="11" type="ordered locus">SpiGrapes_2056</name>
</gene>
<dbReference type="InterPro" id="IPR051327">
    <property type="entry name" value="MATE_MepA_subfamily"/>
</dbReference>
<keyword evidence="8 10" id="KW-0472">Membrane</keyword>
<evidence type="ECO:0000256" key="4">
    <source>
        <dbReference type="ARBA" id="ARBA00022448"/>
    </source>
</evidence>
<dbReference type="NCBIfam" id="TIGR00797">
    <property type="entry name" value="matE"/>
    <property type="match status" value="1"/>
</dbReference>
<dbReference type="Pfam" id="PF01554">
    <property type="entry name" value="MatE"/>
    <property type="match status" value="2"/>
</dbReference>
<evidence type="ECO:0000256" key="3">
    <source>
        <dbReference type="ARBA" id="ARBA00022106"/>
    </source>
</evidence>
<dbReference type="CDD" id="cd13143">
    <property type="entry name" value="MATE_MepA_like"/>
    <property type="match status" value="1"/>
</dbReference>
<evidence type="ECO:0000256" key="9">
    <source>
        <dbReference type="ARBA" id="ARBA00023251"/>
    </source>
</evidence>
<evidence type="ECO:0000256" key="8">
    <source>
        <dbReference type="ARBA" id="ARBA00023136"/>
    </source>
</evidence>
<keyword evidence="9" id="KW-0046">Antibiotic resistance</keyword>
<evidence type="ECO:0000256" key="10">
    <source>
        <dbReference type="SAM" id="Phobius"/>
    </source>
</evidence>
<organism evidence="11 12">
    <name type="scientific">Sphaerochaeta pleomorpha (strain ATCC BAA-1885 / DSM 22778 / Grapes)</name>
    <dbReference type="NCBI Taxonomy" id="158190"/>
    <lineage>
        <taxon>Bacteria</taxon>
        <taxon>Pseudomonadati</taxon>
        <taxon>Spirochaetota</taxon>
        <taxon>Spirochaetia</taxon>
        <taxon>Spirochaetales</taxon>
        <taxon>Sphaerochaetaceae</taxon>
        <taxon>Sphaerochaeta</taxon>
    </lineage>
</organism>
<evidence type="ECO:0000313" key="12">
    <source>
        <dbReference type="Proteomes" id="UP000005632"/>
    </source>
</evidence>
<keyword evidence="12" id="KW-1185">Reference proteome</keyword>
<evidence type="ECO:0000256" key="6">
    <source>
        <dbReference type="ARBA" id="ARBA00022692"/>
    </source>
</evidence>
<evidence type="ECO:0000313" key="11">
    <source>
        <dbReference type="EMBL" id="AEV29843.1"/>
    </source>
</evidence>
<dbReference type="AlphaFoldDB" id="G8QQZ5"/>
<feature type="transmembrane region" description="Helical" evidence="10">
    <location>
        <begin position="24"/>
        <end position="44"/>
    </location>
</feature>
<dbReference type="InterPro" id="IPR002528">
    <property type="entry name" value="MATE_fam"/>
</dbReference>
<comment type="similarity">
    <text evidence="2">Belongs to the multi antimicrobial extrusion (MATE) (TC 2.A.66.1) family. MepA subfamily.</text>
</comment>
<evidence type="ECO:0000256" key="7">
    <source>
        <dbReference type="ARBA" id="ARBA00022989"/>
    </source>
</evidence>
<name>G8QQZ5_SPHPG</name>
<evidence type="ECO:0000256" key="2">
    <source>
        <dbReference type="ARBA" id="ARBA00008417"/>
    </source>
</evidence>
<feature type="transmembrane region" description="Helical" evidence="10">
    <location>
        <begin position="365"/>
        <end position="386"/>
    </location>
</feature>
<feature type="transmembrane region" description="Helical" evidence="10">
    <location>
        <begin position="398"/>
        <end position="423"/>
    </location>
</feature>
<reference evidence="11 12" key="1">
    <citation type="submission" date="2011-11" db="EMBL/GenBank/DDBJ databases">
        <title>Complete sequence of Spirochaeta sp. grapes.</title>
        <authorList>
            <consortium name="US DOE Joint Genome Institute"/>
            <person name="Lucas S."/>
            <person name="Han J."/>
            <person name="Lapidus A."/>
            <person name="Cheng J.-F."/>
            <person name="Goodwin L."/>
            <person name="Pitluck S."/>
            <person name="Peters L."/>
            <person name="Ovchinnikova G."/>
            <person name="Munk A.C."/>
            <person name="Detter J.C."/>
            <person name="Han C."/>
            <person name="Tapia R."/>
            <person name="Land M."/>
            <person name="Hauser L."/>
            <person name="Kyrpides N."/>
            <person name="Ivanova N."/>
            <person name="Pagani I."/>
            <person name="Ritalahtilisa K."/>
            <person name="Loeffler F."/>
            <person name="Woyke T."/>
        </authorList>
    </citation>
    <scope>NUCLEOTIDE SEQUENCE [LARGE SCALE GENOMIC DNA]</scope>
    <source>
        <strain evidence="12">ATCC BAA-1885 / DSM 22778 / Grapes</strain>
    </source>
</reference>
<dbReference type="PANTHER" id="PTHR43823">
    <property type="entry name" value="SPORULATION PROTEIN YKVU"/>
    <property type="match status" value="1"/>
</dbReference>
<keyword evidence="7 10" id="KW-1133">Transmembrane helix</keyword>
<dbReference type="InterPro" id="IPR045070">
    <property type="entry name" value="MATE_MepA-like"/>
</dbReference>
<sequence>MSNSHNLSIEENYKRMIDTPVKDLILTLAVPTIISMLITSFYSMTDTIFVSHIGTTASAAVGIVFSLMSIIQAIGITFGQGSANVVARLLGAKENKRADEVFSTAFFTSIGVALCLSFFGLTHMTGLVRFLGSTSTIEPLAIAYGSTILIGAPWMTVCYTMNNNLRSEGKATLGMIGMSSGAIINVILDPVFIFGLDLGIRGAALATIISQLISFGILLSHFLYHRSNLHLSIRNFRFSWKVYKDIFKVGLPSLIRNLMGTVSVICLNVFAGPFGDAAIAAMSITNRIMQFLNSALIGFGQGFQPVSGFSWGAKRYDRLKKAFVFCVKVGVSSFAIIGFLCFLGANSIIRVFISDPKVLEIGTVAIRFQCILMPFMAFNTLSGMLFQSTNHGAKSSVLALARQGIFFVPLIATLPKFVGILGIQISQPIADLLSVVLSLALVFPFMKELSEPDSSL</sequence>
<accession>G8QQZ5</accession>
<feature type="transmembrane region" description="Helical" evidence="10">
    <location>
        <begin position="141"/>
        <end position="161"/>
    </location>
</feature>
<dbReference type="PANTHER" id="PTHR43823:SF3">
    <property type="entry name" value="MULTIDRUG EXPORT PROTEIN MEPA"/>
    <property type="match status" value="1"/>
</dbReference>
<feature type="transmembrane region" description="Helical" evidence="10">
    <location>
        <begin position="100"/>
        <end position="121"/>
    </location>
</feature>
<protein>
    <recommendedName>
        <fullName evidence="3">Multidrug export protein MepA</fullName>
    </recommendedName>
</protein>
<comment type="subcellular location">
    <subcellularLocation>
        <location evidence="1">Cell membrane</location>
        <topology evidence="1">Multi-pass membrane protein</topology>
    </subcellularLocation>
</comment>
<dbReference type="Proteomes" id="UP000005632">
    <property type="component" value="Chromosome"/>
</dbReference>